<dbReference type="GO" id="GO:0016712">
    <property type="term" value="F:oxidoreductase activity, acting on paired donors, with incorporation or reduction of molecular oxygen, reduced flavin or flavoprotein as one donor, and incorporation of one atom of oxygen"/>
    <property type="evidence" value="ECO:0007669"/>
    <property type="project" value="TreeGrafter"/>
</dbReference>
<evidence type="ECO:0000256" key="12">
    <source>
        <dbReference type="SAM" id="SignalP"/>
    </source>
</evidence>
<evidence type="ECO:0000256" key="1">
    <source>
        <dbReference type="ARBA" id="ARBA00001971"/>
    </source>
</evidence>
<dbReference type="InterPro" id="IPR036396">
    <property type="entry name" value="Cyt_P450_sf"/>
</dbReference>
<keyword evidence="4 10" id="KW-0349">Heme</keyword>
<evidence type="ECO:0000256" key="8">
    <source>
        <dbReference type="ARBA" id="ARBA00023033"/>
    </source>
</evidence>
<evidence type="ECO:0000256" key="6">
    <source>
        <dbReference type="ARBA" id="ARBA00023002"/>
    </source>
</evidence>
<dbReference type="PRINTS" id="PR00463">
    <property type="entry name" value="EP450I"/>
</dbReference>
<comment type="cofactor">
    <cofactor evidence="1 10">
        <name>heme</name>
        <dbReference type="ChEBI" id="CHEBI:30413"/>
    </cofactor>
</comment>
<evidence type="ECO:0000256" key="10">
    <source>
        <dbReference type="PIRSR" id="PIRSR602401-1"/>
    </source>
</evidence>
<comment type="subcellular location">
    <subcellularLocation>
        <location evidence="2">Membrane</location>
    </subcellularLocation>
</comment>
<keyword evidence="12" id="KW-0732">Signal</keyword>
<proteinExistence type="inferred from homology"/>
<comment type="similarity">
    <text evidence="3 11">Belongs to the cytochrome P450 family.</text>
</comment>
<evidence type="ECO:0000256" key="4">
    <source>
        <dbReference type="ARBA" id="ARBA00022617"/>
    </source>
</evidence>
<feature type="chain" id="PRO_5035305462" evidence="12">
    <location>
        <begin position="30"/>
        <end position="523"/>
    </location>
</feature>
<keyword evidence="9" id="KW-0472">Membrane</keyword>
<dbReference type="GO" id="GO:0005737">
    <property type="term" value="C:cytoplasm"/>
    <property type="evidence" value="ECO:0007669"/>
    <property type="project" value="TreeGrafter"/>
</dbReference>
<evidence type="ECO:0000256" key="7">
    <source>
        <dbReference type="ARBA" id="ARBA00023004"/>
    </source>
</evidence>
<feature type="non-terminal residue" evidence="13">
    <location>
        <position position="523"/>
    </location>
</feature>
<dbReference type="PANTHER" id="PTHR24300">
    <property type="entry name" value="CYTOCHROME P450 508A4-RELATED"/>
    <property type="match status" value="1"/>
</dbReference>
<evidence type="ECO:0000256" key="2">
    <source>
        <dbReference type="ARBA" id="ARBA00004370"/>
    </source>
</evidence>
<dbReference type="InterPro" id="IPR017972">
    <property type="entry name" value="Cyt_P450_CS"/>
</dbReference>
<dbReference type="SUPFAM" id="SSF48264">
    <property type="entry name" value="Cytochrome P450"/>
    <property type="match status" value="1"/>
</dbReference>
<dbReference type="CDD" id="cd11026">
    <property type="entry name" value="CYP2"/>
    <property type="match status" value="1"/>
</dbReference>
<reference evidence="13" key="1">
    <citation type="journal article" date="2021" name="Cell">
        <title>Tracing the genetic footprints of vertebrate landing in non-teleost ray-finned fishes.</title>
        <authorList>
            <person name="Bi X."/>
            <person name="Wang K."/>
            <person name="Yang L."/>
            <person name="Pan H."/>
            <person name="Jiang H."/>
            <person name="Wei Q."/>
            <person name="Fang M."/>
            <person name="Yu H."/>
            <person name="Zhu C."/>
            <person name="Cai Y."/>
            <person name="He Y."/>
            <person name="Gan X."/>
            <person name="Zeng H."/>
            <person name="Yu D."/>
            <person name="Zhu Y."/>
            <person name="Jiang H."/>
            <person name="Qiu Q."/>
            <person name="Yang H."/>
            <person name="Zhang Y.E."/>
            <person name="Wang W."/>
            <person name="Zhu M."/>
            <person name="He S."/>
            <person name="Zhang G."/>
        </authorList>
    </citation>
    <scope>NUCLEOTIDE SEQUENCE</scope>
    <source>
        <strain evidence="13">Allg_001</strain>
    </source>
</reference>
<evidence type="ECO:0000256" key="5">
    <source>
        <dbReference type="ARBA" id="ARBA00022723"/>
    </source>
</evidence>
<dbReference type="EMBL" id="JAAWVO010043183">
    <property type="protein sequence ID" value="MBN3319110.1"/>
    <property type="molecule type" value="Genomic_DNA"/>
</dbReference>
<dbReference type="FunFam" id="1.10.630.10:FF:000004">
    <property type="entry name" value="cytochrome P450 2D15 isoform X1"/>
    <property type="match status" value="1"/>
</dbReference>
<evidence type="ECO:0000256" key="9">
    <source>
        <dbReference type="ARBA" id="ARBA00023136"/>
    </source>
</evidence>
<dbReference type="GO" id="GO:0005506">
    <property type="term" value="F:iron ion binding"/>
    <property type="evidence" value="ECO:0007669"/>
    <property type="project" value="InterPro"/>
</dbReference>
<dbReference type="GO" id="GO:0006082">
    <property type="term" value="P:organic acid metabolic process"/>
    <property type="evidence" value="ECO:0007669"/>
    <property type="project" value="TreeGrafter"/>
</dbReference>
<gene>
    <name evidence="13" type="primary">Cyp2m1</name>
    <name evidence="13" type="ORF">GTO95_0009046</name>
</gene>
<keyword evidence="14" id="KW-1185">Reference proteome</keyword>
<feature type="binding site" description="axial binding residue" evidence="10">
    <location>
        <position position="467"/>
    </location>
    <ligand>
        <name>heme</name>
        <dbReference type="ChEBI" id="CHEBI:30413"/>
    </ligand>
    <ligandPart>
        <name>Fe</name>
        <dbReference type="ChEBI" id="CHEBI:18248"/>
    </ligandPart>
</feature>
<dbReference type="InterPro" id="IPR001128">
    <property type="entry name" value="Cyt_P450"/>
</dbReference>
<dbReference type="InterPro" id="IPR002401">
    <property type="entry name" value="Cyt_P450_E_grp-I"/>
</dbReference>
<accession>A0A8J7NWK3</accession>
<dbReference type="GO" id="GO:0016020">
    <property type="term" value="C:membrane"/>
    <property type="evidence" value="ECO:0007669"/>
    <property type="project" value="UniProtKB-SubCell"/>
</dbReference>
<keyword evidence="8 11" id="KW-0503">Monooxygenase</keyword>
<keyword evidence="7 10" id="KW-0408">Iron</keyword>
<evidence type="ECO:0000313" key="14">
    <source>
        <dbReference type="Proteomes" id="UP000736164"/>
    </source>
</evidence>
<keyword evidence="5 10" id="KW-0479">Metal-binding</keyword>
<dbReference type="Gene3D" id="1.10.630.10">
    <property type="entry name" value="Cytochrome P450"/>
    <property type="match status" value="1"/>
</dbReference>
<dbReference type="PANTHER" id="PTHR24300:SF346">
    <property type="entry name" value="CYTOCHROME P450 2C44"/>
    <property type="match status" value="1"/>
</dbReference>
<dbReference type="Proteomes" id="UP000736164">
    <property type="component" value="Unassembled WGS sequence"/>
</dbReference>
<name>A0A8J7NWK3_ATRSP</name>
<comment type="caution">
    <text evidence="13">The sequence shown here is derived from an EMBL/GenBank/DDBJ whole genome shotgun (WGS) entry which is preliminary data.</text>
</comment>
<organism evidence="13 14">
    <name type="scientific">Atractosteus spatula</name>
    <name type="common">Alligator gar</name>
    <name type="synonym">Lepisosteus spatula</name>
    <dbReference type="NCBI Taxonomy" id="7917"/>
    <lineage>
        <taxon>Eukaryota</taxon>
        <taxon>Metazoa</taxon>
        <taxon>Chordata</taxon>
        <taxon>Craniata</taxon>
        <taxon>Vertebrata</taxon>
        <taxon>Euteleostomi</taxon>
        <taxon>Actinopterygii</taxon>
        <taxon>Neopterygii</taxon>
        <taxon>Holostei</taxon>
        <taxon>Semionotiformes</taxon>
        <taxon>Lepisosteidae</taxon>
        <taxon>Atractosteus</taxon>
    </lineage>
</organism>
<dbReference type="InterPro" id="IPR050182">
    <property type="entry name" value="Cytochrome_P450_fam2"/>
</dbReference>
<keyword evidence="6 11" id="KW-0560">Oxidoreductase</keyword>
<protein>
    <submittedName>
        <fullName evidence="13">CP2M1 protein</fullName>
    </submittedName>
</protein>
<dbReference type="PROSITE" id="PS00086">
    <property type="entry name" value="CYTOCHROME_P450"/>
    <property type="match status" value="1"/>
</dbReference>
<sequence length="523" mass="59515">MELFSFLGSNILTLLLSLLFLALLWKSRSKQSQPSRLPPGPAPLPFVGSLLHVDLKQPYRSYLKLSQQYGPVFTVWLGSKPVVVLSGYRTLRDAFVSQGEEFSGRANYPILQKVTDGYGLLVSSGDRWKELRRFSIMTLKNFGMGRRSIEERIQEEAKCLVDAFAEHGAILLSHTTINNCSLHTRVIPFLGSDISQNALQQLCNAVSNVICSIVFGKRFDYHDSQFKSLLNVIDNYFTFLSSSRGQLYNMFPRVFQRLPGPHHLALGGVRRLRELIREEALRRLGDLNADEPRDYIEAYLVKMQEEKHNPNSTFNYDNLTSSVWNLFSAGTETTSSTLRHTLLLMQKYPNVQARIQKEIDEVIGPLRSPTAQDRQNMPYTDAVVHEIQRSLDLSPTAVPHKVLKDTEFKGYTIPQGTMVIPLLSSVLSDPELWKHPDTFDPENFLDEKGSFKKNDAFLAFGLGKRVCLGEGLARMELFLFFTSLLQKFTFTGTDPPEQIETNPQYCSFGRMPRTYQCYARLRA</sequence>
<evidence type="ECO:0000313" key="13">
    <source>
        <dbReference type="EMBL" id="MBN3319110.1"/>
    </source>
</evidence>
<evidence type="ECO:0000256" key="3">
    <source>
        <dbReference type="ARBA" id="ARBA00010617"/>
    </source>
</evidence>
<dbReference type="PRINTS" id="PR00385">
    <property type="entry name" value="P450"/>
</dbReference>
<dbReference type="GO" id="GO:0020037">
    <property type="term" value="F:heme binding"/>
    <property type="evidence" value="ECO:0007669"/>
    <property type="project" value="InterPro"/>
</dbReference>
<dbReference type="Pfam" id="PF00067">
    <property type="entry name" value="p450"/>
    <property type="match status" value="1"/>
</dbReference>
<dbReference type="GO" id="GO:0006805">
    <property type="term" value="P:xenobiotic metabolic process"/>
    <property type="evidence" value="ECO:0007669"/>
    <property type="project" value="TreeGrafter"/>
</dbReference>
<feature type="non-terminal residue" evidence="13">
    <location>
        <position position="1"/>
    </location>
</feature>
<feature type="signal peptide" evidence="12">
    <location>
        <begin position="1"/>
        <end position="29"/>
    </location>
</feature>
<evidence type="ECO:0000256" key="11">
    <source>
        <dbReference type="RuleBase" id="RU000461"/>
    </source>
</evidence>
<dbReference type="AlphaFoldDB" id="A0A8J7NWK3"/>